<keyword evidence="1" id="KW-0812">Transmembrane</keyword>
<keyword evidence="1" id="KW-1133">Transmembrane helix</keyword>
<evidence type="ECO:0008006" key="3">
    <source>
        <dbReference type="Google" id="ProtNLM"/>
    </source>
</evidence>
<proteinExistence type="predicted"/>
<name>A0AAU8MNJ1_9RICK</name>
<sequence length="157" mass="16477">MDKKTKEELILVGVLMGMNISIGVLVGLGPSFAILSPSIIGGIIAAVSTILSIAYLTYCDYKEDKVNRECIFPIFCMGVTSTAIGIGLGAAIGAIFPGVMLNTGSAVLMGATIGIIAPITGLIVGNMIVEPMIKKINHYIIEPVIEKIKECFSSKEA</sequence>
<feature type="transmembrane region" description="Helical" evidence="1">
    <location>
        <begin position="9"/>
        <end position="28"/>
    </location>
</feature>
<evidence type="ECO:0000313" key="2">
    <source>
        <dbReference type="EMBL" id="XCO72631.1"/>
    </source>
</evidence>
<reference evidence="2" key="1">
    <citation type="submission" date="2024-06" db="EMBL/GenBank/DDBJ databases">
        <authorList>
            <person name="Al-Khalidi N."/>
            <person name="Al-Zurfi S.M."/>
            <person name="Lahuf A."/>
        </authorList>
    </citation>
    <scope>NUCLEOTIDE SEQUENCE</scope>
    <source>
        <strain evidence="2">Karbala-1</strain>
    </source>
</reference>
<keyword evidence="1" id="KW-0472">Membrane</keyword>
<organism evidence="2">
    <name type="scientific">Wolbachia endosymbiont of Ephestia elutella</name>
    <dbReference type="NCBI Taxonomy" id="3231696"/>
    <lineage>
        <taxon>Bacteria</taxon>
        <taxon>Pseudomonadati</taxon>
        <taxon>Pseudomonadota</taxon>
        <taxon>Alphaproteobacteria</taxon>
        <taxon>Rickettsiales</taxon>
        <taxon>Anaplasmataceae</taxon>
        <taxon>Wolbachieae</taxon>
        <taxon>Wolbachia</taxon>
    </lineage>
</organism>
<gene>
    <name evidence="2" type="ORF">ABS251_00580</name>
</gene>
<feature type="transmembrane region" description="Helical" evidence="1">
    <location>
        <begin position="34"/>
        <end position="58"/>
    </location>
</feature>
<feature type="transmembrane region" description="Helical" evidence="1">
    <location>
        <begin position="108"/>
        <end position="129"/>
    </location>
</feature>
<accession>A0AAU8MNJ1</accession>
<feature type="transmembrane region" description="Helical" evidence="1">
    <location>
        <begin position="70"/>
        <end position="96"/>
    </location>
</feature>
<dbReference type="AlphaFoldDB" id="A0AAU8MNJ1"/>
<evidence type="ECO:0000256" key="1">
    <source>
        <dbReference type="SAM" id="Phobius"/>
    </source>
</evidence>
<dbReference type="EMBL" id="CP159923">
    <property type="protein sequence ID" value="XCO72631.1"/>
    <property type="molecule type" value="Genomic_DNA"/>
</dbReference>
<protein>
    <recommendedName>
        <fullName evidence="3">Glycine zipper family protein</fullName>
    </recommendedName>
</protein>